<organism evidence="2 3">
    <name type="scientific">Sporosarcina siberiensis</name>
    <dbReference type="NCBI Taxonomy" id="1365606"/>
    <lineage>
        <taxon>Bacteria</taxon>
        <taxon>Bacillati</taxon>
        <taxon>Bacillota</taxon>
        <taxon>Bacilli</taxon>
        <taxon>Bacillales</taxon>
        <taxon>Caryophanaceae</taxon>
        <taxon>Sporosarcina</taxon>
    </lineage>
</organism>
<accession>A0ABW4SIS4</accession>
<name>A0ABW4SIS4_9BACL</name>
<feature type="transmembrane region" description="Helical" evidence="1">
    <location>
        <begin position="42"/>
        <end position="58"/>
    </location>
</feature>
<evidence type="ECO:0000313" key="3">
    <source>
        <dbReference type="Proteomes" id="UP001597218"/>
    </source>
</evidence>
<keyword evidence="1" id="KW-1133">Transmembrane helix</keyword>
<keyword evidence="3" id="KW-1185">Reference proteome</keyword>
<proteinExistence type="predicted"/>
<gene>
    <name evidence="2" type="ORF">ACFSFY_13315</name>
</gene>
<feature type="transmembrane region" description="Helical" evidence="1">
    <location>
        <begin position="110"/>
        <end position="130"/>
    </location>
</feature>
<evidence type="ECO:0008006" key="4">
    <source>
        <dbReference type="Google" id="ProtNLM"/>
    </source>
</evidence>
<keyword evidence="1" id="KW-0472">Membrane</keyword>
<protein>
    <recommendedName>
        <fullName evidence="4">VanZ like family protein</fullName>
    </recommendedName>
</protein>
<dbReference type="EMBL" id="JBHUGI010000032">
    <property type="protein sequence ID" value="MFD1929016.1"/>
    <property type="molecule type" value="Genomic_DNA"/>
</dbReference>
<comment type="caution">
    <text evidence="2">The sequence shown here is derived from an EMBL/GenBank/DDBJ whole genome shotgun (WGS) entry which is preliminary data.</text>
</comment>
<feature type="transmembrane region" description="Helical" evidence="1">
    <location>
        <begin position="78"/>
        <end position="98"/>
    </location>
</feature>
<evidence type="ECO:0000256" key="1">
    <source>
        <dbReference type="SAM" id="Phobius"/>
    </source>
</evidence>
<dbReference type="RefSeq" id="WP_381538784.1">
    <property type="nucleotide sequence ID" value="NZ_JBHUGI010000032.1"/>
</dbReference>
<sequence length="135" mass="15801">MKRFLYYFSWTIVVSFIIYLGAKYQMWLQLEASKNFELSSLYLYSTIFPIVIGMMLRLPKLLTEIRQNSQWTFDWVKFIGIGLPSFCILSMYVLPFYLPESMLSLIPNAIMFRNQTIQVVAGVVLGFILLDSVKK</sequence>
<evidence type="ECO:0000313" key="2">
    <source>
        <dbReference type="EMBL" id="MFD1929016.1"/>
    </source>
</evidence>
<dbReference type="Proteomes" id="UP001597218">
    <property type="component" value="Unassembled WGS sequence"/>
</dbReference>
<reference evidence="3" key="1">
    <citation type="journal article" date="2019" name="Int. J. Syst. Evol. Microbiol.">
        <title>The Global Catalogue of Microorganisms (GCM) 10K type strain sequencing project: providing services to taxonomists for standard genome sequencing and annotation.</title>
        <authorList>
            <consortium name="The Broad Institute Genomics Platform"/>
            <consortium name="The Broad Institute Genome Sequencing Center for Infectious Disease"/>
            <person name="Wu L."/>
            <person name="Ma J."/>
        </authorList>
    </citation>
    <scope>NUCLEOTIDE SEQUENCE [LARGE SCALE GENOMIC DNA]</scope>
    <source>
        <strain evidence="3">CGMCC 4.7177</strain>
    </source>
</reference>
<feature type="transmembrane region" description="Helical" evidence="1">
    <location>
        <begin position="5"/>
        <end position="22"/>
    </location>
</feature>
<keyword evidence="1" id="KW-0812">Transmembrane</keyword>